<dbReference type="GO" id="GO:0008658">
    <property type="term" value="F:penicillin binding"/>
    <property type="evidence" value="ECO:0007669"/>
    <property type="project" value="InterPro"/>
</dbReference>
<dbReference type="InterPro" id="IPR050515">
    <property type="entry name" value="Beta-lactam/transpept"/>
</dbReference>
<dbReference type="STRING" id="90241.B0682_05275"/>
<dbReference type="SUPFAM" id="SSF56519">
    <property type="entry name" value="Penicillin binding protein dimerisation domain"/>
    <property type="match status" value="1"/>
</dbReference>
<comment type="subcellular location">
    <subcellularLocation>
        <location evidence="1">Membrane</location>
    </subcellularLocation>
</comment>
<dbReference type="GO" id="GO:0004180">
    <property type="term" value="F:carboxypeptidase activity"/>
    <property type="evidence" value="ECO:0007669"/>
    <property type="project" value="UniProtKB-KW"/>
</dbReference>
<dbReference type="Pfam" id="PF03717">
    <property type="entry name" value="PBP_dimer"/>
    <property type="match status" value="1"/>
</dbReference>
<feature type="region of interest" description="Disordered" evidence="4">
    <location>
        <begin position="528"/>
        <end position="551"/>
    </location>
</feature>
<keyword evidence="5" id="KW-1133">Transmembrane helix</keyword>
<dbReference type="EMBL" id="MUYT01000006">
    <property type="protein sequence ID" value="OOS20992.1"/>
    <property type="molecule type" value="Genomic_DNA"/>
</dbReference>
<proteinExistence type="predicted"/>
<accession>A0A1T0CF66</accession>
<feature type="transmembrane region" description="Helical" evidence="5">
    <location>
        <begin position="57"/>
        <end position="77"/>
    </location>
</feature>
<organism evidence="8 9">
    <name type="scientific">Lwoffella lincolnii</name>
    <dbReference type="NCBI Taxonomy" id="90241"/>
    <lineage>
        <taxon>Bacteria</taxon>
        <taxon>Pseudomonadati</taxon>
        <taxon>Pseudomonadota</taxon>
        <taxon>Gammaproteobacteria</taxon>
        <taxon>Moraxellales</taxon>
        <taxon>Moraxellaceae</taxon>
        <taxon>Lwoffella</taxon>
    </lineage>
</organism>
<feature type="compositionally biased region" description="Polar residues" evidence="4">
    <location>
        <begin position="531"/>
        <end position="543"/>
    </location>
</feature>
<evidence type="ECO:0000313" key="8">
    <source>
        <dbReference type="EMBL" id="OOS20992.1"/>
    </source>
</evidence>
<dbReference type="Gene3D" id="3.40.710.10">
    <property type="entry name" value="DD-peptidase/beta-lactamase superfamily"/>
    <property type="match status" value="1"/>
</dbReference>
<dbReference type="AlphaFoldDB" id="A0A1T0CF66"/>
<evidence type="ECO:0000313" key="9">
    <source>
        <dbReference type="Proteomes" id="UP000191094"/>
    </source>
</evidence>
<evidence type="ECO:0000256" key="1">
    <source>
        <dbReference type="ARBA" id="ARBA00004370"/>
    </source>
</evidence>
<dbReference type="GO" id="GO:0005886">
    <property type="term" value="C:plasma membrane"/>
    <property type="evidence" value="ECO:0007669"/>
    <property type="project" value="TreeGrafter"/>
</dbReference>
<feature type="domain" description="Penicillin-binding protein transpeptidase" evidence="6">
    <location>
        <begin position="341"/>
        <end position="655"/>
    </location>
</feature>
<evidence type="ECO:0000259" key="7">
    <source>
        <dbReference type="Pfam" id="PF03717"/>
    </source>
</evidence>
<dbReference type="Pfam" id="PF00905">
    <property type="entry name" value="Transpeptidase"/>
    <property type="match status" value="1"/>
</dbReference>
<dbReference type="PANTHER" id="PTHR30627">
    <property type="entry name" value="PEPTIDOGLYCAN D,D-TRANSPEPTIDASE"/>
    <property type="match status" value="1"/>
</dbReference>
<reference evidence="8 9" key="1">
    <citation type="submission" date="2017-02" db="EMBL/GenBank/DDBJ databases">
        <title>Draft genome sequence of Moraxella lincolnii CCUG 9405T type strain.</title>
        <authorList>
            <person name="Salva-Serra F."/>
            <person name="Engstrom-Jakobsson H."/>
            <person name="Thorell K."/>
            <person name="Jaen-Luchoro D."/>
            <person name="Gonzales-Siles L."/>
            <person name="Karlsson R."/>
            <person name="Yazdan S."/>
            <person name="Boulund F."/>
            <person name="Johnning A."/>
            <person name="Engstrand L."/>
            <person name="Kristiansson E."/>
            <person name="Moore E."/>
        </authorList>
    </citation>
    <scope>NUCLEOTIDE SEQUENCE [LARGE SCALE GENOMIC DNA]</scope>
    <source>
        <strain evidence="8 9">CCUG 9405</strain>
    </source>
</reference>
<evidence type="ECO:0000256" key="2">
    <source>
        <dbReference type="ARBA" id="ARBA00022645"/>
    </source>
</evidence>
<feature type="domain" description="Penicillin-binding protein dimerisation" evidence="7">
    <location>
        <begin position="101"/>
        <end position="293"/>
    </location>
</feature>
<keyword evidence="2" id="KW-0121">Carboxypeptidase</keyword>
<evidence type="ECO:0000259" key="6">
    <source>
        <dbReference type="Pfam" id="PF00905"/>
    </source>
</evidence>
<dbReference type="Proteomes" id="UP000191094">
    <property type="component" value="Unassembled WGS sequence"/>
</dbReference>
<name>A0A1T0CF66_9GAMM</name>
<protein>
    <submittedName>
        <fullName evidence="8">Peptidoglycan synthetase</fullName>
    </submittedName>
</protein>
<keyword evidence="5" id="KW-0812">Transmembrane</keyword>
<dbReference type="InterPro" id="IPR001460">
    <property type="entry name" value="PCN-bd_Tpept"/>
</dbReference>
<dbReference type="Gene3D" id="3.30.450.330">
    <property type="match status" value="1"/>
</dbReference>
<dbReference type="PANTHER" id="PTHR30627:SF1">
    <property type="entry name" value="PEPTIDOGLYCAN D,D-TRANSPEPTIDASE FTSI"/>
    <property type="match status" value="1"/>
</dbReference>
<keyword evidence="3 5" id="KW-0472">Membrane</keyword>
<dbReference type="InterPro" id="IPR036138">
    <property type="entry name" value="PBP_dimer_sf"/>
</dbReference>
<evidence type="ECO:0000256" key="3">
    <source>
        <dbReference type="ARBA" id="ARBA00023136"/>
    </source>
</evidence>
<gene>
    <name evidence="8" type="ORF">B0682_05275</name>
</gene>
<keyword evidence="9" id="KW-1185">Reference proteome</keyword>
<dbReference type="GO" id="GO:0071555">
    <property type="term" value="P:cell wall organization"/>
    <property type="evidence" value="ECO:0007669"/>
    <property type="project" value="TreeGrafter"/>
</dbReference>
<sequence length="676" mass="74450">MSWLNKVKREPTNDARLTKRKKNKHADDKRGRLARWFIYESSGASTLGNHQTDKFRFYFMWGVSALLFAILISKAFYLQVINPKFYQDKGNQLIHSVSTQTVYRGMIVDRNGYPLAISAPLSTVYFSPHDYARDFYELKKQWIDSKPGETKNNLAKKMQQMDLNNLATAAKVDVNALKKSVNLRDDIDVHDDDAVKSALPSGAGSHYFLLFNKVTPEIAKSVTDLKFYGVYEDRLTRRYYPQSQPNAQLIGFMAESASDPKSGYRGRAGIERQYDDVLAGKAGKVLVVKDGKRNTLQEVAQIEPEVAGQDVTLTIDSRLQYLLYKELEAVGKYQQAMWATGIVVDIKTGEILGLSSWPSFNANNLSEMTGESQRNRALLDSFEPGSVMKPFTVAAALASDKYHKDSLIDTSPGFIRIKGHTINDHGNLGTISFATLLQKSSNVASTKIALSLPSDAISNMQHKFGFGQKTALNFPGEQKGTVVIPKDNETARRATVSYGYGLEVTLAQLAQAYATLGNGGIKVPLSLIKSDPSQNTSNTTPYQPKQDKPKMALSPTQVISRADANAIVDMMEAVTLPGGTATSAAIDGYRVAGKSGTSRRVNPKGGYFSDQYRTVFAGVAPVSNPRLAVVISVENPQKQHYAGQVAAPVFHNVMQEALRLYDVPYDKPLKSATTSS</sequence>
<keyword evidence="2" id="KW-0645">Protease</keyword>
<dbReference type="Gene3D" id="3.90.1310.10">
    <property type="entry name" value="Penicillin-binding protein 2a (Domain 2)"/>
    <property type="match status" value="1"/>
</dbReference>
<dbReference type="InterPro" id="IPR005311">
    <property type="entry name" value="PBP_dimer"/>
</dbReference>
<evidence type="ECO:0000256" key="4">
    <source>
        <dbReference type="SAM" id="MobiDB-lite"/>
    </source>
</evidence>
<dbReference type="SUPFAM" id="SSF56601">
    <property type="entry name" value="beta-lactamase/transpeptidase-like"/>
    <property type="match status" value="1"/>
</dbReference>
<keyword evidence="2" id="KW-0378">Hydrolase</keyword>
<dbReference type="InterPro" id="IPR012338">
    <property type="entry name" value="Beta-lactam/transpept-like"/>
</dbReference>
<comment type="caution">
    <text evidence="8">The sequence shown here is derived from an EMBL/GenBank/DDBJ whole genome shotgun (WGS) entry which is preliminary data.</text>
</comment>
<evidence type="ECO:0000256" key="5">
    <source>
        <dbReference type="SAM" id="Phobius"/>
    </source>
</evidence>